<proteinExistence type="predicted"/>
<dbReference type="Pfam" id="PF10823">
    <property type="entry name" value="DUF2568"/>
    <property type="match status" value="1"/>
</dbReference>
<feature type="transmembrane region" description="Helical" evidence="1">
    <location>
        <begin position="7"/>
        <end position="29"/>
    </location>
</feature>
<sequence length="113" mass="12484">MLTLLKNINLAIAFLLELCMIASLGYWGFTTGNGMILKIILGLGAPILAIILWGIFGAPRSNWQLQGLAYVAFKFIIFSVAIAALFATQQKQLSIVFIIVLVINHILLSIWHQ</sequence>
<evidence type="ECO:0000256" key="1">
    <source>
        <dbReference type="SAM" id="Phobius"/>
    </source>
</evidence>
<keyword evidence="1" id="KW-0812">Transmembrane</keyword>
<dbReference type="OrthoDB" id="4557830at2"/>
<keyword evidence="3" id="KW-1185">Reference proteome</keyword>
<name>A0A402B0E6_9CHLR</name>
<dbReference type="EMBL" id="BIFT01000001">
    <property type="protein sequence ID" value="GCE24820.1"/>
    <property type="molecule type" value="Genomic_DNA"/>
</dbReference>
<dbReference type="InterPro" id="IPR021214">
    <property type="entry name" value="DUF2568"/>
</dbReference>
<organism evidence="2 3">
    <name type="scientific">Dictyobacter alpinus</name>
    <dbReference type="NCBI Taxonomy" id="2014873"/>
    <lineage>
        <taxon>Bacteria</taxon>
        <taxon>Bacillati</taxon>
        <taxon>Chloroflexota</taxon>
        <taxon>Ktedonobacteria</taxon>
        <taxon>Ktedonobacterales</taxon>
        <taxon>Dictyobacteraceae</taxon>
        <taxon>Dictyobacter</taxon>
    </lineage>
</organism>
<protein>
    <recommendedName>
        <fullName evidence="4">DUF2568 domain-containing protein</fullName>
    </recommendedName>
</protein>
<dbReference type="RefSeq" id="WP_126625487.1">
    <property type="nucleotide sequence ID" value="NZ_BIFT01000001.1"/>
</dbReference>
<feature type="transmembrane region" description="Helical" evidence="1">
    <location>
        <begin position="35"/>
        <end position="56"/>
    </location>
</feature>
<feature type="transmembrane region" description="Helical" evidence="1">
    <location>
        <begin position="68"/>
        <end position="87"/>
    </location>
</feature>
<evidence type="ECO:0000313" key="2">
    <source>
        <dbReference type="EMBL" id="GCE24820.1"/>
    </source>
</evidence>
<reference evidence="3" key="1">
    <citation type="submission" date="2018-12" db="EMBL/GenBank/DDBJ databases">
        <title>Tengunoibacter tsumagoiensis gen. nov., sp. nov., Dictyobacter kobayashii sp. nov., D. alpinus sp. nov., and D. joshuensis sp. nov. and description of Dictyobacteraceae fam. nov. within the order Ktedonobacterales isolated from Tengu-no-mugimeshi.</title>
        <authorList>
            <person name="Wang C.M."/>
            <person name="Zheng Y."/>
            <person name="Sakai Y."/>
            <person name="Toyoda A."/>
            <person name="Minakuchi Y."/>
            <person name="Abe K."/>
            <person name="Yokota A."/>
            <person name="Yabe S."/>
        </authorList>
    </citation>
    <scope>NUCLEOTIDE SEQUENCE [LARGE SCALE GENOMIC DNA]</scope>
    <source>
        <strain evidence="3">Uno16</strain>
    </source>
</reference>
<keyword evidence="1" id="KW-0472">Membrane</keyword>
<keyword evidence="1" id="KW-1133">Transmembrane helix</keyword>
<comment type="caution">
    <text evidence="2">The sequence shown here is derived from an EMBL/GenBank/DDBJ whole genome shotgun (WGS) entry which is preliminary data.</text>
</comment>
<dbReference type="AlphaFoldDB" id="A0A402B0E6"/>
<feature type="transmembrane region" description="Helical" evidence="1">
    <location>
        <begin position="93"/>
        <end position="111"/>
    </location>
</feature>
<gene>
    <name evidence="2" type="ORF">KDA_03040</name>
</gene>
<evidence type="ECO:0008006" key="4">
    <source>
        <dbReference type="Google" id="ProtNLM"/>
    </source>
</evidence>
<evidence type="ECO:0000313" key="3">
    <source>
        <dbReference type="Proteomes" id="UP000287171"/>
    </source>
</evidence>
<accession>A0A402B0E6</accession>
<dbReference type="Proteomes" id="UP000287171">
    <property type="component" value="Unassembled WGS sequence"/>
</dbReference>